<dbReference type="Proteomes" id="UP000004994">
    <property type="component" value="Chromosome 1"/>
</dbReference>
<reference evidence="1" key="2">
    <citation type="submission" date="2019-01" db="UniProtKB">
        <authorList>
            <consortium name="EnsemblPlants"/>
        </authorList>
    </citation>
    <scope>IDENTIFICATION</scope>
    <source>
        <strain evidence="1">cv. Heinz 1706</strain>
    </source>
</reference>
<dbReference type="EnsemblPlants" id="Solyc01g010850.1.1">
    <property type="protein sequence ID" value="Solyc01g010850.1.1.1"/>
    <property type="gene ID" value="Solyc01g010850.1"/>
</dbReference>
<proteinExistence type="predicted"/>
<keyword evidence="2" id="KW-1185">Reference proteome</keyword>
<reference evidence="1" key="1">
    <citation type="journal article" date="2012" name="Nature">
        <title>The tomato genome sequence provides insights into fleshy fruit evolution.</title>
        <authorList>
            <consortium name="Tomato Genome Consortium"/>
        </authorList>
    </citation>
    <scope>NUCLEOTIDE SEQUENCE [LARGE SCALE GENOMIC DNA]</scope>
    <source>
        <strain evidence="1">cv. Heinz 1706</strain>
    </source>
</reference>
<protein>
    <submittedName>
        <fullName evidence="1">Uncharacterized protein</fullName>
    </submittedName>
</protein>
<evidence type="ECO:0000313" key="1">
    <source>
        <dbReference type="EnsemblPlants" id="Solyc01g010850.1.1.1"/>
    </source>
</evidence>
<dbReference type="PaxDb" id="4081-Solyc01g010850.1.1"/>
<sequence>MAHMSEIYFMGGREDGHSFFRQRLFSPRFIGWSVQGWNWNTLIRLIPVLRFRVCPSVWSELHTIVQRSLHFYYENFVYIHSRFFFTSEDRVG</sequence>
<name>A0A3Q7EA97_SOLLC</name>
<accession>A0A3Q7EA97</accession>
<organism evidence="1">
    <name type="scientific">Solanum lycopersicum</name>
    <name type="common">Tomato</name>
    <name type="synonym">Lycopersicon esculentum</name>
    <dbReference type="NCBI Taxonomy" id="4081"/>
    <lineage>
        <taxon>Eukaryota</taxon>
        <taxon>Viridiplantae</taxon>
        <taxon>Streptophyta</taxon>
        <taxon>Embryophyta</taxon>
        <taxon>Tracheophyta</taxon>
        <taxon>Spermatophyta</taxon>
        <taxon>Magnoliopsida</taxon>
        <taxon>eudicotyledons</taxon>
        <taxon>Gunneridae</taxon>
        <taxon>Pentapetalae</taxon>
        <taxon>asterids</taxon>
        <taxon>lamiids</taxon>
        <taxon>Solanales</taxon>
        <taxon>Solanaceae</taxon>
        <taxon>Solanoideae</taxon>
        <taxon>Solaneae</taxon>
        <taxon>Solanum</taxon>
        <taxon>Solanum subgen. Lycopersicon</taxon>
    </lineage>
</organism>
<dbReference type="Gramene" id="Solyc01g010850.1.1">
    <property type="protein sequence ID" value="Solyc01g010850.1.1.1"/>
    <property type="gene ID" value="Solyc01g010850.1"/>
</dbReference>
<dbReference type="InParanoid" id="A0A3Q7EA97"/>
<dbReference type="AlphaFoldDB" id="A0A3Q7EA97"/>
<evidence type="ECO:0000313" key="2">
    <source>
        <dbReference type="Proteomes" id="UP000004994"/>
    </source>
</evidence>